<dbReference type="Proteomes" id="UP001408789">
    <property type="component" value="Unassembled WGS sequence"/>
</dbReference>
<dbReference type="AlphaFoldDB" id="A0AAP0D421"/>
<keyword evidence="1" id="KW-0805">Transcription regulation</keyword>
<evidence type="ECO:0000256" key="3">
    <source>
        <dbReference type="PROSITE-ProRule" id="PRU01191"/>
    </source>
</evidence>
<comment type="caution">
    <text evidence="5">The sequence shown here is derived from an EMBL/GenBank/DDBJ whole genome shotgun (WGS) entry which is preliminary data.</text>
</comment>
<sequence>MLMEPHQDEFYDRISGFTPYDEDILPIFDQNPGLMNGFRFKDQASDLSFLDIPHPALCPNSNPNPNHGSSSVSPDIPSQEDSPDEFNDFVFNFIDQILVEENVEGIQSLFCDPLELQATERSFYEALGKEYPSPSQPPPVSAPSSNLENLEENLFGSLGEYSTNSSTSYSNSTHPDWHGDYTFDSFSSVTQTRSVEPGVLWSFDSTNSTTSVANDEMLNTHVAQNIFTDSESIKQFNKGMEEASKFLPFSKPLVIDLDKYDLPQDSNKDPLEVAVKVEKDNPSNGLKRSNGHKPSNGLKGRKHYHIEESGYEEERSSKQSAIYVEEDDLSEMFDRVLLGPHNDSDKSVSCCNGPFIQVDPKLLQNGTRGSNNNRDAKNKTDKTVDLSTLLVNCAQAVAAGDQRTAAEQLNQIRQHASSSGDPSQRLAHVFATGIEARLAGTGSQLYAAKCAVRISPAEKLQAYQVYLSACPFKKVSMMFANKTIYDSALASSNTTIHIVDFGIAYGFQWPIFIKHLSELPNGPFKLRITGIEYPQPGFRPAERLEETGRRLASYCTRFKVPFEYNAIASQNWEMIKIEDLKIQRNEFLAVNSMSRFHNLLDETVSEESPRDKVLKLIRDMNPDIFIHSVVNGAYGAPFFVTRFRETLFHYSALFDMFDSTLERENEQRLNFEKEFYGREAMNVIACEGAERVERPESYKQWQVRTSRAGFKLKPLDPELVKKLRCKRAGYHKDFVFDEDGKWILQGWKGRILYASSCWVPAKKS</sequence>
<organism evidence="5 6">
    <name type="scientific">Deinandra increscens subsp. villosa</name>
    <dbReference type="NCBI Taxonomy" id="3103831"/>
    <lineage>
        <taxon>Eukaryota</taxon>
        <taxon>Viridiplantae</taxon>
        <taxon>Streptophyta</taxon>
        <taxon>Embryophyta</taxon>
        <taxon>Tracheophyta</taxon>
        <taxon>Spermatophyta</taxon>
        <taxon>Magnoliopsida</taxon>
        <taxon>eudicotyledons</taxon>
        <taxon>Gunneridae</taxon>
        <taxon>Pentapetalae</taxon>
        <taxon>asterids</taxon>
        <taxon>campanulids</taxon>
        <taxon>Asterales</taxon>
        <taxon>Asteraceae</taxon>
        <taxon>Asteroideae</taxon>
        <taxon>Heliantheae alliance</taxon>
        <taxon>Madieae</taxon>
        <taxon>Madiinae</taxon>
        <taxon>Deinandra</taxon>
    </lineage>
</organism>
<protein>
    <recommendedName>
        <fullName evidence="7">Scarecrow-like protein 14</fullName>
    </recommendedName>
</protein>
<evidence type="ECO:0000313" key="5">
    <source>
        <dbReference type="EMBL" id="KAK9065872.1"/>
    </source>
</evidence>
<evidence type="ECO:0000256" key="4">
    <source>
        <dbReference type="SAM" id="MobiDB-lite"/>
    </source>
</evidence>
<gene>
    <name evidence="5" type="ORF">SSX86_015274</name>
</gene>
<proteinExistence type="inferred from homology"/>
<feature type="region of interest" description="Leucine repeat I (LRI)" evidence="3">
    <location>
        <begin position="384"/>
        <end position="444"/>
    </location>
</feature>
<feature type="region of interest" description="Leucine repeat II (LRII)" evidence="3">
    <location>
        <begin position="546"/>
        <end position="578"/>
    </location>
</feature>
<name>A0AAP0D421_9ASTR</name>
<reference evidence="5 6" key="1">
    <citation type="submission" date="2024-04" db="EMBL/GenBank/DDBJ databases">
        <title>The reference genome of an endangered Asteraceae, Deinandra increscens subsp. villosa, native to the Central Coast of California.</title>
        <authorList>
            <person name="Guilliams M."/>
            <person name="Hasenstab-Lehman K."/>
            <person name="Meyer R."/>
            <person name="Mcevoy S."/>
        </authorList>
    </citation>
    <scope>NUCLEOTIDE SEQUENCE [LARGE SCALE GENOMIC DNA]</scope>
    <source>
        <tissue evidence="5">Leaf</tissue>
    </source>
</reference>
<dbReference type="PANTHER" id="PTHR31636">
    <property type="entry name" value="OSJNBA0084A10.13 PROTEIN-RELATED"/>
    <property type="match status" value="1"/>
</dbReference>
<feature type="compositionally biased region" description="Polar residues" evidence="4">
    <location>
        <begin position="364"/>
        <end position="373"/>
    </location>
</feature>
<feature type="region of interest" description="SAW" evidence="3">
    <location>
        <begin position="685"/>
        <end position="759"/>
    </location>
</feature>
<dbReference type="EMBL" id="JBCNJP010000016">
    <property type="protein sequence ID" value="KAK9065872.1"/>
    <property type="molecule type" value="Genomic_DNA"/>
</dbReference>
<accession>A0AAP0D421</accession>
<feature type="region of interest" description="Disordered" evidence="4">
    <location>
        <begin position="361"/>
        <end position="380"/>
    </location>
</feature>
<evidence type="ECO:0008006" key="7">
    <source>
        <dbReference type="Google" id="ProtNLM"/>
    </source>
</evidence>
<feature type="region of interest" description="Disordered" evidence="4">
    <location>
        <begin position="279"/>
        <end position="302"/>
    </location>
</feature>
<keyword evidence="2" id="KW-0804">Transcription</keyword>
<dbReference type="Pfam" id="PF03514">
    <property type="entry name" value="GRAS"/>
    <property type="match status" value="1"/>
</dbReference>
<dbReference type="InterPro" id="IPR005202">
    <property type="entry name" value="TF_GRAS"/>
</dbReference>
<dbReference type="PROSITE" id="PS50985">
    <property type="entry name" value="GRAS"/>
    <property type="match status" value="1"/>
</dbReference>
<evidence type="ECO:0000256" key="2">
    <source>
        <dbReference type="ARBA" id="ARBA00023163"/>
    </source>
</evidence>
<comment type="similarity">
    <text evidence="3">Belongs to the GRAS family.</text>
</comment>
<evidence type="ECO:0000313" key="6">
    <source>
        <dbReference type="Proteomes" id="UP001408789"/>
    </source>
</evidence>
<keyword evidence="6" id="KW-1185">Reference proteome</keyword>
<feature type="short sequence motif" description="VHIID" evidence="3">
    <location>
        <begin position="496"/>
        <end position="500"/>
    </location>
</feature>
<evidence type="ECO:0000256" key="1">
    <source>
        <dbReference type="ARBA" id="ARBA00023015"/>
    </source>
</evidence>
<feature type="region of interest" description="Disordered" evidence="4">
    <location>
        <begin position="56"/>
        <end position="82"/>
    </location>
</feature>
<comment type="caution">
    <text evidence="3">Lacks conserved residue(s) required for the propagation of feature annotation.</text>
</comment>
<feature type="compositionally biased region" description="Low complexity" evidence="4">
    <location>
        <begin position="59"/>
        <end position="74"/>
    </location>
</feature>